<evidence type="ECO:0000256" key="7">
    <source>
        <dbReference type="SAM" id="Phobius"/>
    </source>
</evidence>
<feature type="transmembrane region" description="Helical" evidence="7">
    <location>
        <begin position="204"/>
        <end position="227"/>
    </location>
</feature>
<evidence type="ECO:0000256" key="2">
    <source>
        <dbReference type="ARBA" id="ARBA00007965"/>
    </source>
</evidence>
<evidence type="ECO:0000313" key="8">
    <source>
        <dbReference type="EMBL" id="VUZ43263.1"/>
    </source>
</evidence>
<evidence type="ECO:0000256" key="4">
    <source>
        <dbReference type="ARBA" id="ARBA00022692"/>
    </source>
</evidence>
<keyword evidence="4 7" id="KW-0812">Transmembrane</keyword>
<feature type="transmembrane region" description="Helical" evidence="7">
    <location>
        <begin position="16"/>
        <end position="39"/>
    </location>
</feature>
<dbReference type="InterPro" id="IPR002259">
    <property type="entry name" value="Eqnu_transpt"/>
</dbReference>
<evidence type="ECO:0000313" key="9">
    <source>
        <dbReference type="Proteomes" id="UP000321570"/>
    </source>
</evidence>
<evidence type="ECO:0000256" key="3">
    <source>
        <dbReference type="ARBA" id="ARBA00022448"/>
    </source>
</evidence>
<accession>A0A564Y9P1</accession>
<sequence>IAAIANVIVLSTTPNLTLFGCSFFTVALLLVIIAAILWMRLPKNIYFTHYWENKTQGVDESEKEQHAVDANDEIPPETTKTIITTASNICTVMGEVKSPGLCVLFTFLVSLSLAPSVFALIRPTHYDVNDPWTATYFTPVIVFLLYAVCDFLGRMQGGKIRWPTPERSWLFKTFVALRFVLIPLTMLCNEQPRSRIPVLLTGDAWPICLVILTGFTNGYFISLGVIHGPSYVASERKECAGIAMGIYMALGLSLGVAFSFGLVASL</sequence>
<dbReference type="GO" id="GO:0005337">
    <property type="term" value="F:nucleoside transmembrane transporter activity"/>
    <property type="evidence" value="ECO:0007669"/>
    <property type="project" value="InterPro"/>
</dbReference>
<dbReference type="GO" id="GO:0005886">
    <property type="term" value="C:plasma membrane"/>
    <property type="evidence" value="ECO:0007669"/>
    <property type="project" value="TreeGrafter"/>
</dbReference>
<dbReference type="EMBL" id="CABIJS010000111">
    <property type="protein sequence ID" value="VUZ43263.1"/>
    <property type="molecule type" value="Genomic_DNA"/>
</dbReference>
<dbReference type="PRINTS" id="PR01130">
    <property type="entry name" value="DERENTRNSPRT"/>
</dbReference>
<dbReference type="Proteomes" id="UP000321570">
    <property type="component" value="Unassembled WGS sequence"/>
</dbReference>
<reference evidence="8 9" key="1">
    <citation type="submission" date="2019-07" db="EMBL/GenBank/DDBJ databases">
        <authorList>
            <person name="Jastrzebski P J."/>
            <person name="Paukszto L."/>
            <person name="Jastrzebski P J."/>
        </authorList>
    </citation>
    <scope>NUCLEOTIDE SEQUENCE [LARGE SCALE GENOMIC DNA]</scope>
    <source>
        <strain evidence="8 9">WMS-il1</strain>
    </source>
</reference>
<keyword evidence="5 7" id="KW-1133">Transmembrane helix</keyword>
<dbReference type="AlphaFoldDB" id="A0A564Y9P1"/>
<organism evidence="8 9">
    <name type="scientific">Hymenolepis diminuta</name>
    <name type="common">Rat tapeworm</name>
    <dbReference type="NCBI Taxonomy" id="6216"/>
    <lineage>
        <taxon>Eukaryota</taxon>
        <taxon>Metazoa</taxon>
        <taxon>Spiralia</taxon>
        <taxon>Lophotrochozoa</taxon>
        <taxon>Platyhelminthes</taxon>
        <taxon>Cestoda</taxon>
        <taxon>Eucestoda</taxon>
        <taxon>Cyclophyllidea</taxon>
        <taxon>Hymenolepididae</taxon>
        <taxon>Hymenolepis</taxon>
    </lineage>
</organism>
<dbReference type="PANTHER" id="PTHR10332:SF88">
    <property type="entry name" value="EQUILIBRATIVE NUCLEOSIDE TRANSPORTER 1, ISOFORM A"/>
    <property type="match status" value="1"/>
</dbReference>
<gene>
    <name evidence="8" type="ORF">WMSIL1_LOCUS3548</name>
</gene>
<comment type="similarity">
    <text evidence="2">Belongs to the SLC29A/ENT transporter (TC 2.A.57) family.</text>
</comment>
<evidence type="ECO:0000256" key="5">
    <source>
        <dbReference type="ARBA" id="ARBA00022989"/>
    </source>
</evidence>
<dbReference type="SUPFAM" id="SSF103473">
    <property type="entry name" value="MFS general substrate transporter"/>
    <property type="match status" value="1"/>
</dbReference>
<evidence type="ECO:0000256" key="6">
    <source>
        <dbReference type="ARBA" id="ARBA00023136"/>
    </source>
</evidence>
<dbReference type="PANTHER" id="PTHR10332">
    <property type="entry name" value="EQUILIBRATIVE NUCLEOSIDE TRANSPORTER"/>
    <property type="match status" value="1"/>
</dbReference>
<keyword evidence="3" id="KW-0813">Transport</keyword>
<protein>
    <submittedName>
        <fullName evidence="8">Uncharacterized protein</fullName>
    </submittedName>
</protein>
<dbReference type="InterPro" id="IPR036259">
    <property type="entry name" value="MFS_trans_sf"/>
</dbReference>
<feature type="transmembrane region" description="Helical" evidence="7">
    <location>
        <begin position="239"/>
        <end position="264"/>
    </location>
</feature>
<dbReference type="Pfam" id="PF01733">
    <property type="entry name" value="Nucleoside_tran"/>
    <property type="match status" value="1"/>
</dbReference>
<keyword evidence="6 7" id="KW-0472">Membrane</keyword>
<evidence type="ECO:0000256" key="1">
    <source>
        <dbReference type="ARBA" id="ARBA00004141"/>
    </source>
</evidence>
<feature type="transmembrane region" description="Helical" evidence="7">
    <location>
        <begin position="133"/>
        <end position="153"/>
    </location>
</feature>
<feature type="transmembrane region" description="Helical" evidence="7">
    <location>
        <begin position="101"/>
        <end position="121"/>
    </location>
</feature>
<keyword evidence="9" id="KW-1185">Reference proteome</keyword>
<comment type="subcellular location">
    <subcellularLocation>
        <location evidence="1">Membrane</location>
        <topology evidence="1">Multi-pass membrane protein</topology>
    </subcellularLocation>
</comment>
<proteinExistence type="inferred from homology"/>
<name>A0A564Y9P1_HYMDI</name>
<feature type="non-terminal residue" evidence="8">
    <location>
        <position position="1"/>
    </location>
</feature>